<dbReference type="GO" id="GO:0007030">
    <property type="term" value="P:Golgi organization"/>
    <property type="evidence" value="ECO:0007669"/>
    <property type="project" value="TreeGrafter"/>
</dbReference>
<evidence type="ECO:0000256" key="8">
    <source>
        <dbReference type="ARBA" id="ARBA00031345"/>
    </source>
</evidence>
<comment type="subcellular location">
    <subcellularLocation>
        <location evidence="1">Golgi apparatus membrane</location>
        <topology evidence="1">Peripheral membrane protein</topology>
    </subcellularLocation>
</comment>
<evidence type="ECO:0000256" key="9">
    <source>
        <dbReference type="SAM" id="Coils"/>
    </source>
</evidence>
<gene>
    <name evidence="10" type="ORF">AMORRO_LOCUS798</name>
</gene>
<dbReference type="InterPro" id="IPR019335">
    <property type="entry name" value="COG7"/>
</dbReference>
<evidence type="ECO:0000256" key="6">
    <source>
        <dbReference type="ARBA" id="ARBA00023034"/>
    </source>
</evidence>
<evidence type="ECO:0000256" key="5">
    <source>
        <dbReference type="ARBA" id="ARBA00022927"/>
    </source>
</evidence>
<sequence length="987" mass="111662">MHTSSTPQNIHNITGQDSPLRIITETQTSDSIDFSAFLAKDFNVKTWINEALSSVTSLHSFPDETNEQIQSNEQRLLKLENHASKITEKLQHLNQDVSLRLENTIEGVMKNMPTIISELQMTQQSSENLKRGISLVKSSLGKIEDNTGKAVERLKYLDLVKTRMELSRNVLREAENWSNLETEASTIFASQDYQKAAVRLQEAEKSLVIFQNTPEYDERRKLLTELQNQLEATVSPQLVAALSQHDISACQKFYLIFSQIGRKKEFCNYYYGSRKAPLVKMWQNAKFTDVSQIITTATPSTATGNINALQDRPPSPKTQKKFVEYWQEFLQELFVVLNEEYTWCGNVFPDTNETLIALIENIFNSLKPPLSARLAGLVEHYNEQCLIEIINAFIVSENFGRQMEKVLFNPIQIGSAGSRNLTANGTVGGGAESFLSKVNLATWGQMVFEPFLEYQHDYSEFEKNYLVDMLKRSIEEKRKSGTDDLARIMADNVGKIFSLAESGLQRCMALTHGFSGVGLVDVLNYYFSEVVKEYQTLLDQLRVDCGLKEDTRSSMSSTSTSLAQDYFDYDQDRLQQEDWSNFQIGLRLLATCKLASDRLNALEMLTKTTLSTVKTLIDHDLPDDHLEWYERRSPTVPDYNKSFSIGTQSSLHLLRQSTLNSYQLYDLLTNLESRQLLEPSIKSIETFIKSCQRFVYDTIFLPIVKHLVNLPTMEIWKAATEPVQVSPFNLEMPTFSLSPSEYITRVGEHLLTLPQQFEVYADDKSLAFSIRSLPYSDEVPMQPIDNKEEGEKRDITIEEFVTTNDSKASVDVESLQPSITIASENGATLAIDEDKINTNLSVISNSSSQLIDQEEMSTEEVTHAWITSVARGTMHALLERILAIPQLSSHGTQQLLTDLGYLTNVLSALDILPTRELFMAVKVLEMDEDKVFKLLRGKVGVDNNPSVVVDEVEKNEDEFTDAGDREVLVKVAGVRGIKLLNLGFLPL</sequence>
<evidence type="ECO:0000256" key="7">
    <source>
        <dbReference type="ARBA" id="ARBA00023136"/>
    </source>
</evidence>
<dbReference type="PANTHER" id="PTHR21443:SF0">
    <property type="entry name" value="CONSERVED OLIGOMERIC GOLGI COMPLEX SUBUNIT 7"/>
    <property type="match status" value="1"/>
</dbReference>
<dbReference type="AlphaFoldDB" id="A0A9N8YUJ3"/>
<dbReference type="GO" id="GO:0006890">
    <property type="term" value="P:retrograde vesicle-mediated transport, Golgi to endoplasmic reticulum"/>
    <property type="evidence" value="ECO:0007669"/>
    <property type="project" value="TreeGrafter"/>
</dbReference>
<keyword evidence="5" id="KW-0653">Protein transport</keyword>
<evidence type="ECO:0000313" key="10">
    <source>
        <dbReference type="EMBL" id="CAG8448944.1"/>
    </source>
</evidence>
<evidence type="ECO:0000256" key="1">
    <source>
        <dbReference type="ARBA" id="ARBA00004395"/>
    </source>
</evidence>
<keyword evidence="7" id="KW-0472">Membrane</keyword>
<dbReference type="GO" id="GO:0006886">
    <property type="term" value="P:intracellular protein transport"/>
    <property type="evidence" value="ECO:0007669"/>
    <property type="project" value="InterPro"/>
</dbReference>
<keyword evidence="4" id="KW-0813">Transport</keyword>
<keyword evidence="9" id="KW-0175">Coiled coil</keyword>
<protein>
    <recommendedName>
        <fullName evidence="3">Conserved oligomeric Golgi complex subunit 7</fullName>
    </recommendedName>
    <alternativeName>
        <fullName evidence="8">Component of oligomeric Golgi complex 7</fullName>
    </alternativeName>
</protein>
<dbReference type="EMBL" id="CAJVPV010000253">
    <property type="protein sequence ID" value="CAG8448944.1"/>
    <property type="molecule type" value="Genomic_DNA"/>
</dbReference>
<evidence type="ECO:0000313" key="11">
    <source>
        <dbReference type="Proteomes" id="UP000789342"/>
    </source>
</evidence>
<reference evidence="10" key="1">
    <citation type="submission" date="2021-06" db="EMBL/GenBank/DDBJ databases">
        <authorList>
            <person name="Kallberg Y."/>
            <person name="Tangrot J."/>
            <person name="Rosling A."/>
        </authorList>
    </citation>
    <scope>NUCLEOTIDE SEQUENCE</scope>
    <source>
        <strain evidence="10">CL551</strain>
    </source>
</reference>
<dbReference type="Proteomes" id="UP000789342">
    <property type="component" value="Unassembled WGS sequence"/>
</dbReference>
<dbReference type="Pfam" id="PF10191">
    <property type="entry name" value="COG7"/>
    <property type="match status" value="2"/>
</dbReference>
<dbReference type="PANTHER" id="PTHR21443">
    <property type="entry name" value="CONSERVED OLIGOMERIC GOLGI COMPLEX COMPONENT 7"/>
    <property type="match status" value="1"/>
</dbReference>
<dbReference type="OrthoDB" id="249612at2759"/>
<accession>A0A9N8YUJ3</accession>
<comment type="similarity">
    <text evidence="2">Belongs to the COG7 family.</text>
</comment>
<proteinExistence type="inferred from homology"/>
<feature type="coiled-coil region" evidence="9">
    <location>
        <begin position="69"/>
        <end position="96"/>
    </location>
</feature>
<dbReference type="GO" id="GO:0000139">
    <property type="term" value="C:Golgi membrane"/>
    <property type="evidence" value="ECO:0007669"/>
    <property type="project" value="UniProtKB-SubCell"/>
</dbReference>
<evidence type="ECO:0000256" key="3">
    <source>
        <dbReference type="ARBA" id="ARBA00020984"/>
    </source>
</evidence>
<organism evidence="10 11">
    <name type="scientific">Acaulospora morrowiae</name>
    <dbReference type="NCBI Taxonomy" id="94023"/>
    <lineage>
        <taxon>Eukaryota</taxon>
        <taxon>Fungi</taxon>
        <taxon>Fungi incertae sedis</taxon>
        <taxon>Mucoromycota</taxon>
        <taxon>Glomeromycotina</taxon>
        <taxon>Glomeromycetes</taxon>
        <taxon>Diversisporales</taxon>
        <taxon>Acaulosporaceae</taxon>
        <taxon>Acaulospora</taxon>
    </lineage>
</organism>
<keyword evidence="11" id="KW-1185">Reference proteome</keyword>
<evidence type="ECO:0000256" key="2">
    <source>
        <dbReference type="ARBA" id="ARBA00005831"/>
    </source>
</evidence>
<keyword evidence="6" id="KW-0333">Golgi apparatus</keyword>
<dbReference type="GO" id="GO:0017119">
    <property type="term" value="C:Golgi transport complex"/>
    <property type="evidence" value="ECO:0007669"/>
    <property type="project" value="InterPro"/>
</dbReference>
<name>A0A9N8YUJ3_9GLOM</name>
<comment type="caution">
    <text evidence="10">The sequence shown here is derived from an EMBL/GenBank/DDBJ whole genome shotgun (WGS) entry which is preliminary data.</text>
</comment>
<evidence type="ECO:0000256" key="4">
    <source>
        <dbReference type="ARBA" id="ARBA00022448"/>
    </source>
</evidence>